<organism evidence="1 2">
    <name type="scientific">Cyclospora cayetanensis</name>
    <dbReference type="NCBI Taxonomy" id="88456"/>
    <lineage>
        <taxon>Eukaryota</taxon>
        <taxon>Sar</taxon>
        <taxon>Alveolata</taxon>
        <taxon>Apicomplexa</taxon>
        <taxon>Conoidasida</taxon>
        <taxon>Coccidia</taxon>
        <taxon>Eucoccidiorida</taxon>
        <taxon>Eimeriorina</taxon>
        <taxon>Eimeriidae</taxon>
        <taxon>Cyclospora</taxon>
    </lineage>
</organism>
<reference evidence="1 2" key="1">
    <citation type="journal article" date="2016" name="BMC Genomics">
        <title>Comparative genomics reveals Cyclospora cayetanensis possesses coccidia-like metabolism and invasion components but unique surface antigens.</title>
        <authorList>
            <person name="Liu S."/>
            <person name="Wang L."/>
            <person name="Zheng H."/>
            <person name="Xu Z."/>
            <person name="Roellig D.M."/>
            <person name="Li N."/>
            <person name="Frace M.A."/>
            <person name="Tang K."/>
            <person name="Arrowood M.J."/>
            <person name="Moss D.M."/>
            <person name="Zhang L."/>
            <person name="Feng Y."/>
            <person name="Xiao L."/>
        </authorList>
    </citation>
    <scope>NUCLEOTIDE SEQUENCE [LARGE SCALE GENOMIC DNA]</scope>
    <source>
        <strain evidence="1 2">CHN_HEN01</strain>
    </source>
</reference>
<dbReference type="EMBL" id="JROU02000177">
    <property type="protein sequence ID" value="OEH80172.1"/>
    <property type="molecule type" value="Genomic_DNA"/>
</dbReference>
<dbReference type="InterPro" id="IPR011989">
    <property type="entry name" value="ARM-like"/>
</dbReference>
<dbReference type="VEuPathDB" id="ToxoDB:cyc_00253"/>
<comment type="caution">
    <text evidence="1">The sequence shown here is derived from an EMBL/GenBank/DDBJ whole genome shotgun (WGS) entry which is preliminary data.</text>
</comment>
<dbReference type="InterPro" id="IPR016024">
    <property type="entry name" value="ARM-type_fold"/>
</dbReference>
<dbReference type="Proteomes" id="UP000095192">
    <property type="component" value="Unassembled WGS sequence"/>
</dbReference>
<dbReference type="InParanoid" id="A0A1D3D9Q9"/>
<dbReference type="SUPFAM" id="SSF48371">
    <property type="entry name" value="ARM repeat"/>
    <property type="match status" value="1"/>
</dbReference>
<keyword evidence="2" id="KW-1185">Reference proteome</keyword>
<dbReference type="AlphaFoldDB" id="A0A1D3D9Q9"/>
<dbReference type="Gene3D" id="1.25.10.10">
    <property type="entry name" value="Leucine-rich Repeat Variant"/>
    <property type="match status" value="1"/>
</dbReference>
<evidence type="ECO:0000313" key="1">
    <source>
        <dbReference type="EMBL" id="OEH80172.1"/>
    </source>
</evidence>
<proteinExistence type="predicted"/>
<accession>A0A1D3D9Q9</accession>
<gene>
    <name evidence="1" type="ORF">cyc_00253</name>
</gene>
<sequence length="428" mass="46943">MGLDKEAIARDDLARRQELLIQAIELGVVSTIHRLLKPCASARYRFESSSVEPHEKCSPSQERAPKEIHSAENCNSLKGVSLHSCLSETPLRGARWNYMGGTNAQSPAVVRNTVQGEDYRQVQATTLRILKCLGGRLSARSEMLENGVLGTAGELFISHSSTQIRLLASEFLASICIYDDGGKILAEAGVDSQLVSFLCVVPWHLPLPEMRLLRNSTVAACSVATVPETKIRFATTSIVPAAARLLRLFLPKLECVEAKHGDSVNATAALAPLDGLREPDPPPRQTLELLRLLATIITDDNTADDAMKHELVSVACKYIPIMWPTGAHEPLGMLNRLGCTEEGLKAIVNNDDFLRVMGLTAMKPAAVLLAEAFSRMQARERDLLATEMDEPHDGWLQYIVEEDHEYKEASVEAMHVKHPSFPSGKHSA</sequence>
<protein>
    <submittedName>
        <fullName evidence="1">Uncharacterized protein</fullName>
    </submittedName>
</protein>
<dbReference type="VEuPathDB" id="ToxoDB:LOC113147529"/>
<name>A0A1D3D9Q9_9EIME</name>
<evidence type="ECO:0000313" key="2">
    <source>
        <dbReference type="Proteomes" id="UP000095192"/>
    </source>
</evidence>